<sequence>MTKTKPGRARDEPTTADRCYNCRRRRLRCDRSYPSCHKCTINGEQCLGYGLVLRWANGPATRGKLAPGIQPPVSPPGSGQEAMVQIAGASVPAPTSICLSLVDPLLNHLHRESRHYINHFATTVCRDLVSIDQDGRNPFRAMIPLIGTFDFLEAVVIATSAMHLATLHRYRGVPAGVELLDSLVAKDRAIRLLGSAIGRASPLNQAMVLAAIVFFVNLDLIDSGKGGWKAHIEAAGTLISSLQRGGQRLGSSITYLADAMAADCLTYRILGSTISSVGFMADSIQDGVDVLAVLQRAEAHSYHCCPPPILQIILSTSRLCTRGATGIEAGTDRIEIALSLLHQARALDVRGWVHAIRGLSAHDELEVRVKLAAAHRAAACLYILLAVPEAQSAQSTPPFSELESVVGEILDSLSSVPVGHVLLKGTVWPTFMAGAQTNDILRRAWCADRLYTVWTESPWVCPWGYVQTAMQMLQDIWAARDHVSSNHSELGTTNWLQGLRDIRSNCLIV</sequence>
<keyword evidence="3" id="KW-0805">Transcription regulation</keyword>
<comment type="caution">
    <text evidence="8">The sequence shown here is derived from an EMBL/GenBank/DDBJ whole genome shotgun (WGS) entry which is preliminary data.</text>
</comment>
<evidence type="ECO:0000256" key="4">
    <source>
        <dbReference type="ARBA" id="ARBA00023125"/>
    </source>
</evidence>
<dbReference type="GO" id="GO:0005634">
    <property type="term" value="C:nucleus"/>
    <property type="evidence" value="ECO:0007669"/>
    <property type="project" value="UniProtKB-SubCell"/>
</dbReference>
<dbReference type="GO" id="GO:0008270">
    <property type="term" value="F:zinc ion binding"/>
    <property type="evidence" value="ECO:0007669"/>
    <property type="project" value="InterPro"/>
</dbReference>
<dbReference type="GO" id="GO:0045944">
    <property type="term" value="P:positive regulation of transcription by RNA polymerase II"/>
    <property type="evidence" value="ECO:0007669"/>
    <property type="project" value="TreeGrafter"/>
</dbReference>
<protein>
    <submittedName>
        <fullName evidence="8">Fungal-specific transcription factor domain-containing protein</fullName>
    </submittedName>
</protein>
<dbReference type="SUPFAM" id="SSF57701">
    <property type="entry name" value="Zn2/Cys6 DNA-binding domain"/>
    <property type="match status" value="1"/>
</dbReference>
<keyword evidence="2" id="KW-0862">Zinc</keyword>
<dbReference type="InterPro" id="IPR036864">
    <property type="entry name" value="Zn2-C6_fun-type_DNA-bd_sf"/>
</dbReference>
<dbReference type="Pfam" id="PF00172">
    <property type="entry name" value="Zn_clus"/>
    <property type="match status" value="1"/>
</dbReference>
<dbReference type="PANTHER" id="PTHR37534">
    <property type="entry name" value="TRANSCRIPTIONAL ACTIVATOR PROTEIN UGA3"/>
    <property type="match status" value="1"/>
</dbReference>
<dbReference type="Pfam" id="PF11951">
    <property type="entry name" value="Fungal_trans_2"/>
    <property type="match status" value="1"/>
</dbReference>
<dbReference type="Proteomes" id="UP001172101">
    <property type="component" value="Unassembled WGS sequence"/>
</dbReference>
<dbReference type="InterPro" id="IPR001138">
    <property type="entry name" value="Zn2Cys6_DnaBD"/>
</dbReference>
<evidence type="ECO:0000313" key="8">
    <source>
        <dbReference type="EMBL" id="KAK0704072.1"/>
    </source>
</evidence>
<dbReference type="GO" id="GO:0000981">
    <property type="term" value="F:DNA-binding transcription factor activity, RNA polymerase II-specific"/>
    <property type="evidence" value="ECO:0007669"/>
    <property type="project" value="InterPro"/>
</dbReference>
<dbReference type="RefSeq" id="XP_060290931.1">
    <property type="nucleotide sequence ID" value="XM_060447798.1"/>
</dbReference>
<dbReference type="SMART" id="SM00066">
    <property type="entry name" value="GAL4"/>
    <property type="match status" value="1"/>
</dbReference>
<evidence type="ECO:0000256" key="6">
    <source>
        <dbReference type="ARBA" id="ARBA00023242"/>
    </source>
</evidence>
<feature type="domain" description="Zn(2)-C6 fungal-type" evidence="7">
    <location>
        <begin position="18"/>
        <end position="46"/>
    </location>
</feature>
<evidence type="ECO:0000256" key="2">
    <source>
        <dbReference type="ARBA" id="ARBA00022833"/>
    </source>
</evidence>
<evidence type="ECO:0000259" key="7">
    <source>
        <dbReference type="PROSITE" id="PS50048"/>
    </source>
</evidence>
<evidence type="ECO:0000313" key="9">
    <source>
        <dbReference type="Proteomes" id="UP001172101"/>
    </source>
</evidence>
<dbReference type="AlphaFoldDB" id="A0AA39ZUR0"/>
<accession>A0AA39ZUR0</accession>
<dbReference type="PANTHER" id="PTHR37534:SF51">
    <property type="entry name" value="ACRIFLAVINE SENSITIVITY CONTROL PROTEIN ACR-2"/>
    <property type="match status" value="1"/>
</dbReference>
<keyword evidence="6" id="KW-0539">Nucleus</keyword>
<comment type="subcellular location">
    <subcellularLocation>
        <location evidence="1">Nucleus</location>
    </subcellularLocation>
</comment>
<dbReference type="InterPro" id="IPR021858">
    <property type="entry name" value="Fun_TF"/>
</dbReference>
<dbReference type="GO" id="GO:0000976">
    <property type="term" value="F:transcription cis-regulatory region binding"/>
    <property type="evidence" value="ECO:0007669"/>
    <property type="project" value="TreeGrafter"/>
</dbReference>
<name>A0AA39ZUR0_9PEZI</name>
<evidence type="ECO:0000256" key="1">
    <source>
        <dbReference type="ARBA" id="ARBA00004123"/>
    </source>
</evidence>
<evidence type="ECO:0000256" key="3">
    <source>
        <dbReference type="ARBA" id="ARBA00023015"/>
    </source>
</evidence>
<organism evidence="8 9">
    <name type="scientific">Lasiosphaeria miniovina</name>
    <dbReference type="NCBI Taxonomy" id="1954250"/>
    <lineage>
        <taxon>Eukaryota</taxon>
        <taxon>Fungi</taxon>
        <taxon>Dikarya</taxon>
        <taxon>Ascomycota</taxon>
        <taxon>Pezizomycotina</taxon>
        <taxon>Sordariomycetes</taxon>
        <taxon>Sordariomycetidae</taxon>
        <taxon>Sordariales</taxon>
        <taxon>Lasiosphaeriaceae</taxon>
        <taxon>Lasiosphaeria</taxon>
    </lineage>
</organism>
<dbReference type="PROSITE" id="PS50048">
    <property type="entry name" value="ZN2_CY6_FUNGAL_2"/>
    <property type="match status" value="1"/>
</dbReference>
<keyword evidence="4" id="KW-0238">DNA-binding</keyword>
<keyword evidence="5" id="KW-0804">Transcription</keyword>
<evidence type="ECO:0000256" key="5">
    <source>
        <dbReference type="ARBA" id="ARBA00023163"/>
    </source>
</evidence>
<dbReference type="GeneID" id="85331068"/>
<gene>
    <name evidence="8" type="ORF">B0T26DRAFT_865306</name>
</gene>
<keyword evidence="9" id="KW-1185">Reference proteome</keyword>
<dbReference type="Gene3D" id="4.10.240.10">
    <property type="entry name" value="Zn(2)-C6 fungal-type DNA-binding domain"/>
    <property type="match status" value="1"/>
</dbReference>
<dbReference type="EMBL" id="JAUIRO010000008">
    <property type="protein sequence ID" value="KAK0704072.1"/>
    <property type="molecule type" value="Genomic_DNA"/>
</dbReference>
<proteinExistence type="predicted"/>
<reference evidence="8" key="1">
    <citation type="submission" date="2023-06" db="EMBL/GenBank/DDBJ databases">
        <title>Genome-scale phylogeny and comparative genomics of the fungal order Sordariales.</title>
        <authorList>
            <consortium name="Lawrence Berkeley National Laboratory"/>
            <person name="Hensen N."/>
            <person name="Bonometti L."/>
            <person name="Westerberg I."/>
            <person name="Brannstrom I.O."/>
            <person name="Guillou S."/>
            <person name="Cros-Aarteil S."/>
            <person name="Calhoun S."/>
            <person name="Haridas S."/>
            <person name="Kuo A."/>
            <person name="Mondo S."/>
            <person name="Pangilinan J."/>
            <person name="Riley R."/>
            <person name="LaButti K."/>
            <person name="Andreopoulos B."/>
            <person name="Lipzen A."/>
            <person name="Chen C."/>
            <person name="Yanf M."/>
            <person name="Daum C."/>
            <person name="Ng V."/>
            <person name="Clum A."/>
            <person name="Steindorff A."/>
            <person name="Ohm R."/>
            <person name="Martin F."/>
            <person name="Silar P."/>
            <person name="Natvig D."/>
            <person name="Lalanne C."/>
            <person name="Gautier V."/>
            <person name="Ament-velasquez S.L."/>
            <person name="Kruys A."/>
            <person name="Hutchinson M.I."/>
            <person name="Powell A.J."/>
            <person name="Barry K."/>
            <person name="Miller A.N."/>
            <person name="Grigoriev I.V."/>
            <person name="Debuchy R."/>
            <person name="Gladieux P."/>
            <person name="Thoren M.H."/>
            <person name="Johannesson H."/>
        </authorList>
    </citation>
    <scope>NUCLEOTIDE SEQUENCE</scope>
    <source>
        <strain evidence="8">SMH2392-1A</strain>
    </source>
</reference>